<gene>
    <name evidence="3" type="ORF">GSCOC_T00013530001</name>
</gene>
<dbReference type="InParanoid" id="A0A068VMD0"/>
<dbReference type="OrthoDB" id="19224at2759"/>
<accession>A0A068VMD0</accession>
<dbReference type="GO" id="GO:0005634">
    <property type="term" value="C:nucleus"/>
    <property type="evidence" value="ECO:0007669"/>
    <property type="project" value="TreeGrafter"/>
</dbReference>
<reference evidence="4" key="1">
    <citation type="journal article" date="2014" name="Science">
        <title>The coffee genome provides insight into the convergent evolution of caffeine biosynthesis.</title>
        <authorList>
            <person name="Denoeud F."/>
            <person name="Carretero-Paulet L."/>
            <person name="Dereeper A."/>
            <person name="Droc G."/>
            <person name="Guyot R."/>
            <person name="Pietrella M."/>
            <person name="Zheng C."/>
            <person name="Alberti A."/>
            <person name="Anthony F."/>
            <person name="Aprea G."/>
            <person name="Aury J.M."/>
            <person name="Bento P."/>
            <person name="Bernard M."/>
            <person name="Bocs S."/>
            <person name="Campa C."/>
            <person name="Cenci A."/>
            <person name="Combes M.C."/>
            <person name="Crouzillat D."/>
            <person name="Da Silva C."/>
            <person name="Daddiego L."/>
            <person name="De Bellis F."/>
            <person name="Dussert S."/>
            <person name="Garsmeur O."/>
            <person name="Gayraud T."/>
            <person name="Guignon V."/>
            <person name="Jahn K."/>
            <person name="Jamilloux V."/>
            <person name="Joet T."/>
            <person name="Labadie K."/>
            <person name="Lan T."/>
            <person name="Leclercq J."/>
            <person name="Lepelley M."/>
            <person name="Leroy T."/>
            <person name="Li L.T."/>
            <person name="Librado P."/>
            <person name="Lopez L."/>
            <person name="Munoz A."/>
            <person name="Noel B."/>
            <person name="Pallavicini A."/>
            <person name="Perrotta G."/>
            <person name="Poncet V."/>
            <person name="Pot D."/>
            <person name="Priyono X."/>
            <person name="Rigoreau M."/>
            <person name="Rouard M."/>
            <person name="Rozas J."/>
            <person name="Tranchant-Dubreuil C."/>
            <person name="VanBuren R."/>
            <person name="Zhang Q."/>
            <person name="Andrade A.C."/>
            <person name="Argout X."/>
            <person name="Bertrand B."/>
            <person name="de Kochko A."/>
            <person name="Graziosi G."/>
            <person name="Henry R.J."/>
            <person name="Jayarama X."/>
            <person name="Ming R."/>
            <person name="Nagai C."/>
            <person name="Rounsley S."/>
            <person name="Sankoff D."/>
            <person name="Giuliano G."/>
            <person name="Albert V.A."/>
            <person name="Wincker P."/>
            <person name="Lashermes P."/>
        </authorList>
    </citation>
    <scope>NUCLEOTIDE SEQUENCE [LARGE SCALE GENOMIC DNA]</scope>
    <source>
        <strain evidence="4">cv. DH200-94</strain>
    </source>
</reference>
<dbReference type="PhylomeDB" id="A0A068VMD0"/>
<dbReference type="EMBL" id="HG745546">
    <property type="protein sequence ID" value="CDP21767.1"/>
    <property type="molecule type" value="Genomic_DNA"/>
</dbReference>
<keyword evidence="4" id="KW-1185">Reference proteome</keyword>
<dbReference type="GO" id="GO:0003729">
    <property type="term" value="F:mRNA binding"/>
    <property type="evidence" value="ECO:0007669"/>
    <property type="project" value="TreeGrafter"/>
</dbReference>
<dbReference type="STRING" id="49390.A0A068VMD0"/>
<dbReference type="OMA" id="KIYEYRE"/>
<proteinExistence type="predicted"/>
<keyword evidence="2" id="KW-0812">Transmembrane</keyword>
<keyword evidence="2" id="KW-0472">Membrane</keyword>
<keyword evidence="1" id="KW-0053">Apoptosis</keyword>
<protein>
    <submittedName>
        <fullName evidence="3">DH200=94 genomic scaffold, scaffold_6462</fullName>
    </submittedName>
</protein>
<dbReference type="PANTHER" id="PTHR12758:SF19">
    <property type="entry name" value="APOPTOSIS INHIBITOR 5"/>
    <property type="match status" value="1"/>
</dbReference>
<dbReference type="Pfam" id="PF05918">
    <property type="entry name" value="API5"/>
    <property type="match status" value="1"/>
</dbReference>
<keyword evidence="2" id="KW-1133">Transmembrane helix</keyword>
<name>A0A068VMD0_COFCA</name>
<evidence type="ECO:0000256" key="1">
    <source>
        <dbReference type="ARBA" id="ARBA00022703"/>
    </source>
</evidence>
<feature type="transmembrane region" description="Helical" evidence="2">
    <location>
        <begin position="83"/>
        <end position="101"/>
    </location>
</feature>
<dbReference type="GO" id="GO:0043067">
    <property type="term" value="P:regulation of programmed cell death"/>
    <property type="evidence" value="ECO:0007669"/>
    <property type="project" value="TreeGrafter"/>
</dbReference>
<evidence type="ECO:0000313" key="4">
    <source>
        <dbReference type="Proteomes" id="UP000295252"/>
    </source>
</evidence>
<dbReference type="Proteomes" id="UP000295252">
    <property type="component" value="Unassembled WGS sequence"/>
</dbReference>
<evidence type="ECO:0000256" key="2">
    <source>
        <dbReference type="SAM" id="Phobius"/>
    </source>
</evidence>
<dbReference type="Gramene" id="CDP21767">
    <property type="protein sequence ID" value="CDP21767"/>
    <property type="gene ID" value="GSCOC_T00013530001"/>
</dbReference>
<dbReference type="InterPro" id="IPR008383">
    <property type="entry name" value="API5"/>
</dbReference>
<evidence type="ECO:0000313" key="3">
    <source>
        <dbReference type="EMBL" id="CDP21767.1"/>
    </source>
</evidence>
<dbReference type="AlphaFoldDB" id="A0A068VMD0"/>
<sequence>MTENSDEAKDIDELYEYGARLNEAKDKTQHVEDYENIIKAATSTSIKARQLAAQLIPRFFKFFPSLSVSAVDAHLDLCEAEELGVSVFLILISSFFFRNFLIDDDIIQFKYI</sequence>
<organism evidence="3 4">
    <name type="scientific">Coffea canephora</name>
    <name type="common">Robusta coffee</name>
    <dbReference type="NCBI Taxonomy" id="49390"/>
    <lineage>
        <taxon>Eukaryota</taxon>
        <taxon>Viridiplantae</taxon>
        <taxon>Streptophyta</taxon>
        <taxon>Embryophyta</taxon>
        <taxon>Tracheophyta</taxon>
        <taxon>Spermatophyta</taxon>
        <taxon>Magnoliopsida</taxon>
        <taxon>eudicotyledons</taxon>
        <taxon>Gunneridae</taxon>
        <taxon>Pentapetalae</taxon>
        <taxon>asterids</taxon>
        <taxon>lamiids</taxon>
        <taxon>Gentianales</taxon>
        <taxon>Rubiaceae</taxon>
        <taxon>Ixoroideae</taxon>
        <taxon>Gardenieae complex</taxon>
        <taxon>Bertiereae - Coffeeae clade</taxon>
        <taxon>Coffeeae</taxon>
        <taxon>Coffea</taxon>
    </lineage>
</organism>
<dbReference type="PANTHER" id="PTHR12758">
    <property type="entry name" value="APOPTOSIS INHIBITOR 5-RELATED"/>
    <property type="match status" value="1"/>
</dbReference>